<comment type="caution">
    <text evidence="1">The sequence shown here is derived from an EMBL/GenBank/DDBJ whole genome shotgun (WGS) entry which is preliminary data.</text>
</comment>
<organism evidence="1 2">
    <name type="scientific">Elysia marginata</name>
    <dbReference type="NCBI Taxonomy" id="1093978"/>
    <lineage>
        <taxon>Eukaryota</taxon>
        <taxon>Metazoa</taxon>
        <taxon>Spiralia</taxon>
        <taxon>Lophotrochozoa</taxon>
        <taxon>Mollusca</taxon>
        <taxon>Gastropoda</taxon>
        <taxon>Heterobranchia</taxon>
        <taxon>Euthyneura</taxon>
        <taxon>Panpulmonata</taxon>
        <taxon>Sacoglossa</taxon>
        <taxon>Placobranchoidea</taxon>
        <taxon>Plakobranchidae</taxon>
        <taxon>Elysia</taxon>
    </lineage>
</organism>
<evidence type="ECO:0000313" key="2">
    <source>
        <dbReference type="Proteomes" id="UP000762676"/>
    </source>
</evidence>
<reference evidence="1 2" key="1">
    <citation type="journal article" date="2021" name="Elife">
        <title>Chloroplast acquisition without the gene transfer in kleptoplastic sea slugs, Plakobranchus ocellatus.</title>
        <authorList>
            <person name="Maeda T."/>
            <person name="Takahashi S."/>
            <person name="Yoshida T."/>
            <person name="Shimamura S."/>
            <person name="Takaki Y."/>
            <person name="Nagai Y."/>
            <person name="Toyoda A."/>
            <person name="Suzuki Y."/>
            <person name="Arimoto A."/>
            <person name="Ishii H."/>
            <person name="Satoh N."/>
            <person name="Nishiyama T."/>
            <person name="Hasebe M."/>
            <person name="Maruyama T."/>
            <person name="Minagawa J."/>
            <person name="Obokata J."/>
            <person name="Shigenobu S."/>
        </authorList>
    </citation>
    <scope>NUCLEOTIDE SEQUENCE [LARGE SCALE GENOMIC DNA]</scope>
</reference>
<evidence type="ECO:0000313" key="1">
    <source>
        <dbReference type="EMBL" id="GFR60352.1"/>
    </source>
</evidence>
<dbReference type="AlphaFoldDB" id="A0AAV4EH38"/>
<dbReference type="Proteomes" id="UP000762676">
    <property type="component" value="Unassembled WGS sequence"/>
</dbReference>
<keyword evidence="2" id="KW-1185">Reference proteome</keyword>
<gene>
    <name evidence="1" type="ORF">ElyMa_003528600</name>
</gene>
<proteinExistence type="predicted"/>
<sequence length="110" mass="11984">MASSVATNLKMLQVCASDIRRPRLELLCDERSRNFLPLAGSITHNSSALTISQILESLTPVSTPIKLAFFPGEKSRGKSAYRVFLAGREVNKVTPSSRQPIVLTSTLKPA</sequence>
<dbReference type="EMBL" id="BMAT01007234">
    <property type="protein sequence ID" value="GFR60352.1"/>
    <property type="molecule type" value="Genomic_DNA"/>
</dbReference>
<name>A0AAV4EH38_9GAST</name>
<protein>
    <submittedName>
        <fullName evidence="1">Uncharacterized protein</fullName>
    </submittedName>
</protein>
<accession>A0AAV4EH38</accession>